<protein>
    <submittedName>
        <fullName evidence="1">Uncharacterized protein</fullName>
    </submittedName>
</protein>
<dbReference type="AlphaFoldDB" id="A0A6C0GL81"/>
<organism evidence="1 2">
    <name type="scientific">Rhodocytophaga rosea</name>
    <dbReference type="NCBI Taxonomy" id="2704465"/>
    <lineage>
        <taxon>Bacteria</taxon>
        <taxon>Pseudomonadati</taxon>
        <taxon>Bacteroidota</taxon>
        <taxon>Cytophagia</taxon>
        <taxon>Cytophagales</taxon>
        <taxon>Rhodocytophagaceae</taxon>
        <taxon>Rhodocytophaga</taxon>
    </lineage>
</organism>
<accession>A0A6C0GL81</accession>
<dbReference type="EMBL" id="CP048222">
    <property type="protein sequence ID" value="QHT68574.1"/>
    <property type="molecule type" value="Genomic_DNA"/>
</dbReference>
<gene>
    <name evidence="1" type="ORF">GXP67_18950</name>
</gene>
<reference evidence="1 2" key="1">
    <citation type="submission" date="2020-01" db="EMBL/GenBank/DDBJ databases">
        <authorList>
            <person name="Kim M.K."/>
        </authorList>
    </citation>
    <scope>NUCLEOTIDE SEQUENCE [LARGE SCALE GENOMIC DNA]</scope>
    <source>
        <strain evidence="1 2">172606-1</strain>
    </source>
</reference>
<evidence type="ECO:0000313" key="2">
    <source>
        <dbReference type="Proteomes" id="UP000480178"/>
    </source>
</evidence>
<dbReference type="RefSeq" id="WP_162444585.1">
    <property type="nucleotide sequence ID" value="NZ_CP048222.1"/>
</dbReference>
<keyword evidence="2" id="KW-1185">Reference proteome</keyword>
<evidence type="ECO:0000313" key="1">
    <source>
        <dbReference type="EMBL" id="QHT68574.1"/>
    </source>
</evidence>
<sequence length="145" mass="16828">MIDYIKELKLFIDKEYDEKNRQIEETWAKPLKERIAAGEAIGNIFLKIKGMRIKGYSSIISDKATLECNENTSKFRKGSKVILHKGNPKSTVNTFSYEILEDKGLVLEVKLQQQGYCHFPLEIQNTPNWILDSDKVDIREIVKQH</sequence>
<dbReference type="KEGG" id="rhoz:GXP67_18950"/>
<dbReference type="Proteomes" id="UP000480178">
    <property type="component" value="Chromosome"/>
</dbReference>
<name>A0A6C0GL81_9BACT</name>
<proteinExistence type="predicted"/>